<sequence>MSDITVQVTSALTNSERRVSTNWTLKYFKQRLETITGIPPEDQQLLLFINTFSTDGKEIKGSQGQTDDSTTLDQFQFQAHSRIQVNDTRPESELNDLNNEEGGQFFELKDEDYEKRSDSIRRWKQDNKLGRFDPAFEAKKEEIRQSNESKAKELKEGSRFRTVNDKDGERRGVIRYVGKVPEIDPDSIWVGVQFDEPVGKNNGSIKGVSYFTANQNYGGFLRPVQIEQGDFPEKSLFSDDDDDEI</sequence>
<feature type="domain" description="Ubiquitin-like" evidence="6">
    <location>
        <begin position="2"/>
        <end position="92"/>
    </location>
</feature>
<dbReference type="eggNOG" id="KOG3206">
    <property type="taxonomic scope" value="Eukaryota"/>
</dbReference>
<comment type="similarity">
    <text evidence="4">Belongs to the TBCB family.</text>
</comment>
<evidence type="ECO:0000259" key="6">
    <source>
        <dbReference type="PROSITE" id="PS50053"/>
    </source>
</evidence>
<evidence type="ECO:0000313" key="8">
    <source>
        <dbReference type="EMBL" id="CCH43575.1"/>
    </source>
</evidence>
<dbReference type="EMBL" id="CAIF01000084">
    <property type="protein sequence ID" value="CCH43575.1"/>
    <property type="molecule type" value="Genomic_DNA"/>
</dbReference>
<feature type="region of interest" description="Disordered" evidence="5">
    <location>
        <begin position="88"/>
        <end position="108"/>
    </location>
</feature>
<dbReference type="GO" id="GO:0031122">
    <property type="term" value="P:cytoplasmic microtubule organization"/>
    <property type="evidence" value="ECO:0007669"/>
    <property type="project" value="TreeGrafter"/>
</dbReference>
<dbReference type="SUPFAM" id="SSF74924">
    <property type="entry name" value="Cap-Gly domain"/>
    <property type="match status" value="1"/>
</dbReference>
<dbReference type="AlphaFoldDB" id="K0KEL2"/>
<comment type="caution">
    <text evidence="8">The sequence shown here is derived from an EMBL/GenBank/DDBJ whole genome shotgun (WGS) entry which is preliminary data.</text>
</comment>
<accession>K0KEL2</accession>
<dbReference type="PANTHER" id="PTHR18916">
    <property type="entry name" value="DYNACTIN 1-RELATED MICROTUBULE-BINDING"/>
    <property type="match status" value="1"/>
</dbReference>
<feature type="domain" description="CAP-Gly" evidence="7">
    <location>
        <begin position="186"/>
        <end position="222"/>
    </location>
</feature>
<reference evidence="8 9" key="1">
    <citation type="journal article" date="2012" name="Eukaryot. Cell">
        <title>Draft genome sequence of Wickerhamomyces ciferrii NRRL Y-1031 F-60-10.</title>
        <authorList>
            <person name="Schneider J."/>
            <person name="Andrea H."/>
            <person name="Blom J."/>
            <person name="Jaenicke S."/>
            <person name="Ruckert C."/>
            <person name="Schorsch C."/>
            <person name="Szczepanowski R."/>
            <person name="Farwick M."/>
            <person name="Goesmann A."/>
            <person name="Puhler A."/>
            <person name="Schaffer S."/>
            <person name="Tauch A."/>
            <person name="Kohler T."/>
            <person name="Brinkrolf K."/>
        </authorList>
    </citation>
    <scope>NUCLEOTIDE SEQUENCE [LARGE SCALE GENOMIC DNA]</scope>
    <source>
        <strain evidence="9">ATCC 14091 / BCRC 22168 / CBS 111 / JCM 3599 / NBRC 0793 / NRRL Y-1031 F-60-10</strain>
    </source>
</reference>
<dbReference type="Proteomes" id="UP000009328">
    <property type="component" value="Unassembled WGS sequence"/>
</dbReference>
<dbReference type="HOGENOM" id="CLU_067577_2_0_1"/>
<dbReference type="GO" id="GO:0005634">
    <property type="term" value="C:nucleus"/>
    <property type="evidence" value="ECO:0007669"/>
    <property type="project" value="TreeGrafter"/>
</dbReference>
<dbReference type="PANTHER" id="PTHR18916:SF85">
    <property type="entry name" value="TUBULIN-FOLDING COFACTOR B"/>
    <property type="match status" value="1"/>
</dbReference>
<gene>
    <name evidence="8" type="ORF">BN7_3128</name>
</gene>
<evidence type="ECO:0000256" key="5">
    <source>
        <dbReference type="SAM" id="MobiDB-lite"/>
    </source>
</evidence>
<dbReference type="PROSITE" id="PS00845">
    <property type="entry name" value="CAP_GLY_1"/>
    <property type="match status" value="1"/>
</dbReference>
<dbReference type="FunCoup" id="K0KEL2">
    <property type="interactions" value="721"/>
</dbReference>
<dbReference type="InterPro" id="IPR000938">
    <property type="entry name" value="CAP-Gly_domain"/>
</dbReference>
<dbReference type="Pfam" id="PF01302">
    <property type="entry name" value="CAP_GLY"/>
    <property type="match status" value="1"/>
</dbReference>
<keyword evidence="3" id="KW-0143">Chaperone</keyword>
<dbReference type="Gene3D" id="3.10.20.90">
    <property type="entry name" value="Phosphatidylinositol 3-kinase Catalytic Subunit, Chain A, domain 1"/>
    <property type="match status" value="1"/>
</dbReference>
<dbReference type="PROSITE" id="PS50245">
    <property type="entry name" value="CAP_GLY_2"/>
    <property type="match status" value="1"/>
</dbReference>
<dbReference type="Gene3D" id="2.30.30.190">
    <property type="entry name" value="CAP Gly-rich-like domain"/>
    <property type="match status" value="1"/>
</dbReference>
<proteinExistence type="inferred from homology"/>
<evidence type="ECO:0000259" key="7">
    <source>
        <dbReference type="PROSITE" id="PS50245"/>
    </source>
</evidence>
<dbReference type="InterPro" id="IPR029071">
    <property type="entry name" value="Ubiquitin-like_domsf"/>
</dbReference>
<evidence type="ECO:0000256" key="2">
    <source>
        <dbReference type="ARBA" id="ARBA00022490"/>
    </source>
</evidence>
<dbReference type="InterPro" id="IPR036859">
    <property type="entry name" value="CAP-Gly_dom_sf"/>
</dbReference>
<evidence type="ECO:0000256" key="1">
    <source>
        <dbReference type="ARBA" id="ARBA00004496"/>
    </source>
</evidence>
<dbReference type="InterPro" id="IPR000626">
    <property type="entry name" value="Ubiquitin-like_dom"/>
</dbReference>
<protein>
    <submittedName>
        <fullName evidence="8">Cell polarity protein alp11</fullName>
    </submittedName>
</protein>
<evidence type="ECO:0000313" key="9">
    <source>
        <dbReference type="Proteomes" id="UP000009328"/>
    </source>
</evidence>
<dbReference type="SMART" id="SM01052">
    <property type="entry name" value="CAP_GLY"/>
    <property type="match status" value="1"/>
</dbReference>
<evidence type="ECO:0000256" key="4">
    <source>
        <dbReference type="ARBA" id="ARBA00025779"/>
    </source>
</evidence>
<keyword evidence="9" id="KW-1185">Reference proteome</keyword>
<comment type="subcellular location">
    <subcellularLocation>
        <location evidence="1">Cytoplasm</location>
    </subcellularLocation>
</comment>
<dbReference type="SUPFAM" id="SSF54236">
    <property type="entry name" value="Ubiquitin-like"/>
    <property type="match status" value="1"/>
</dbReference>
<dbReference type="STRING" id="1206466.K0KEL2"/>
<name>K0KEL2_WICCF</name>
<organism evidence="8 9">
    <name type="scientific">Wickerhamomyces ciferrii (strain ATCC 14091 / BCRC 22168 / CBS 111 / JCM 3599 / NBRC 0793 / NRRL Y-1031 F-60-10)</name>
    <name type="common">Yeast</name>
    <name type="synonym">Pichia ciferrii</name>
    <dbReference type="NCBI Taxonomy" id="1206466"/>
    <lineage>
        <taxon>Eukaryota</taxon>
        <taxon>Fungi</taxon>
        <taxon>Dikarya</taxon>
        <taxon>Ascomycota</taxon>
        <taxon>Saccharomycotina</taxon>
        <taxon>Saccharomycetes</taxon>
        <taxon>Phaffomycetales</taxon>
        <taxon>Wickerhamomycetaceae</taxon>
        <taxon>Wickerhamomyces</taxon>
    </lineage>
</organism>
<dbReference type="GO" id="GO:0005737">
    <property type="term" value="C:cytoplasm"/>
    <property type="evidence" value="ECO:0007669"/>
    <property type="project" value="UniProtKB-SubCell"/>
</dbReference>
<evidence type="ECO:0000256" key="3">
    <source>
        <dbReference type="ARBA" id="ARBA00023186"/>
    </source>
</evidence>
<dbReference type="GO" id="GO:0035371">
    <property type="term" value="C:microtubule plus-end"/>
    <property type="evidence" value="ECO:0007669"/>
    <property type="project" value="TreeGrafter"/>
</dbReference>
<dbReference type="PROSITE" id="PS50053">
    <property type="entry name" value="UBIQUITIN_2"/>
    <property type="match status" value="1"/>
</dbReference>
<dbReference type="Pfam" id="PF14560">
    <property type="entry name" value="Ubiquitin_2"/>
    <property type="match status" value="1"/>
</dbReference>
<dbReference type="InParanoid" id="K0KEL2"/>
<dbReference type="GO" id="GO:0051010">
    <property type="term" value="F:microtubule plus-end binding"/>
    <property type="evidence" value="ECO:0007669"/>
    <property type="project" value="TreeGrafter"/>
</dbReference>
<keyword evidence="2" id="KW-0963">Cytoplasm</keyword>